<evidence type="ECO:0000256" key="1">
    <source>
        <dbReference type="SAM" id="MobiDB-lite"/>
    </source>
</evidence>
<keyword evidence="4" id="KW-1185">Reference proteome</keyword>
<evidence type="ECO:0000259" key="2">
    <source>
        <dbReference type="Pfam" id="PF14238"/>
    </source>
</evidence>
<reference evidence="3 4" key="1">
    <citation type="journal article" date="2014" name="Antonie Van Leeuwenhoek">
        <title>Hyphomonas beringensis sp. nov. and Hyphomonas chukchiensis sp. nov., isolated from surface seawater of the Bering Sea and Chukchi Sea.</title>
        <authorList>
            <person name="Li C."/>
            <person name="Lai Q."/>
            <person name="Li G."/>
            <person name="Dong C."/>
            <person name="Wang J."/>
            <person name="Liao Y."/>
            <person name="Shao Z."/>
        </authorList>
    </citation>
    <scope>NUCLEOTIDE SEQUENCE [LARGE SCALE GENOMIC DNA]</scope>
    <source>
        <strain evidence="3 4">MHS-2</strain>
    </source>
</reference>
<dbReference type="AlphaFoldDB" id="A0A059FMG0"/>
<dbReference type="Proteomes" id="UP000025171">
    <property type="component" value="Unassembled WGS sequence"/>
</dbReference>
<proteinExistence type="predicted"/>
<dbReference type="RefSeq" id="WP_035617128.1">
    <property type="nucleotide sequence ID" value="NZ_ARYK01000005.1"/>
</dbReference>
<accession>A0A059FMG0</accession>
<dbReference type="STRING" id="1280950.HJO_12102"/>
<dbReference type="eggNOG" id="ENOG5031SVN">
    <property type="taxonomic scope" value="Bacteria"/>
</dbReference>
<protein>
    <recommendedName>
        <fullName evidence="2">DUF4340 domain-containing protein</fullName>
    </recommendedName>
</protein>
<dbReference type="InterPro" id="IPR025641">
    <property type="entry name" value="DUF4340"/>
</dbReference>
<dbReference type="EMBL" id="ARYK01000005">
    <property type="protein sequence ID" value="KCZ91860.1"/>
    <property type="molecule type" value="Genomic_DNA"/>
</dbReference>
<sequence>MSRPPDQQRNSRLQILGAVAALLTVLAVFAHLGAPEAPQSNERTGQPVIPNFAMIRAEAAQIRVTLADESYQLVNGPDGWKLGSQAGYPVRPDRLAALASGLEELKWGESRTRDPDKMNRIGLGDPRDGGTGALVEIVNEAGAVTASLITGRKGEHVYARRPDEQRAFRVSGDLPPLYNHDAWLDLDIIDIHSDAVSAVRLTDSRGASLYLQRTVGSSDRSFRPAPPYQDYRLVSRIAASTPALALARFKPIGVKPASELATRPAARHITETHDGLEVDLKAYRERDGFFVTLRAIEAGEGANRGSTINDKAKGWAFELTEFDWNEFTPNISSIVRPPVPDTPDEDAAPTQP</sequence>
<name>A0A059FMG0_9PROT</name>
<gene>
    <name evidence="3" type="ORF">HJO_12102</name>
</gene>
<feature type="region of interest" description="Disordered" evidence="1">
    <location>
        <begin position="332"/>
        <end position="352"/>
    </location>
</feature>
<organism evidence="3 4">
    <name type="scientific">Hyphomonas johnsonii MHS-2</name>
    <dbReference type="NCBI Taxonomy" id="1280950"/>
    <lineage>
        <taxon>Bacteria</taxon>
        <taxon>Pseudomonadati</taxon>
        <taxon>Pseudomonadota</taxon>
        <taxon>Alphaproteobacteria</taxon>
        <taxon>Hyphomonadales</taxon>
        <taxon>Hyphomonadaceae</taxon>
        <taxon>Hyphomonas</taxon>
    </lineage>
</organism>
<dbReference type="PATRIC" id="fig|1280950.3.peg.2426"/>
<evidence type="ECO:0000313" key="4">
    <source>
        <dbReference type="Proteomes" id="UP000025171"/>
    </source>
</evidence>
<dbReference type="Pfam" id="PF14238">
    <property type="entry name" value="DUF4340"/>
    <property type="match status" value="1"/>
</dbReference>
<feature type="domain" description="DUF4340" evidence="2">
    <location>
        <begin position="80"/>
        <end position="218"/>
    </location>
</feature>
<dbReference type="OrthoDB" id="7359157at2"/>
<comment type="caution">
    <text evidence="3">The sequence shown here is derived from an EMBL/GenBank/DDBJ whole genome shotgun (WGS) entry which is preliminary data.</text>
</comment>
<evidence type="ECO:0000313" key="3">
    <source>
        <dbReference type="EMBL" id="KCZ91860.1"/>
    </source>
</evidence>
<feature type="compositionally biased region" description="Acidic residues" evidence="1">
    <location>
        <begin position="342"/>
        <end position="352"/>
    </location>
</feature>